<dbReference type="PANTHER" id="PTHR34560">
    <property type="entry name" value="POLYKETIDE CYCLASE/DEHYDRASE/LIPID TRANSPORT SUPERFAMILY PROTEIN"/>
    <property type="match status" value="1"/>
</dbReference>
<dbReference type="CDD" id="cd08877">
    <property type="entry name" value="START_2"/>
    <property type="match status" value="1"/>
</dbReference>
<dbReference type="OMA" id="YQQHAEY"/>
<reference evidence="1" key="1">
    <citation type="submission" date="2021-01" db="EMBL/GenBank/DDBJ databases">
        <authorList>
            <consortium name="Genoscope - CEA"/>
            <person name="William W."/>
        </authorList>
    </citation>
    <scope>NUCLEOTIDE SEQUENCE</scope>
</reference>
<dbReference type="PANTHER" id="PTHR34560:SF1">
    <property type="entry name" value="START DOMAIN-CONTAINING PROTEIN"/>
    <property type="match status" value="1"/>
</dbReference>
<name>A0A8S1KWA4_PARPR</name>
<evidence type="ECO:0008006" key="3">
    <source>
        <dbReference type="Google" id="ProtNLM"/>
    </source>
</evidence>
<evidence type="ECO:0000313" key="2">
    <source>
        <dbReference type="Proteomes" id="UP000688137"/>
    </source>
</evidence>
<comment type="caution">
    <text evidence="1">The sequence shown here is derived from an EMBL/GenBank/DDBJ whole genome shotgun (WGS) entry which is preliminary data.</text>
</comment>
<dbReference type="Proteomes" id="UP000688137">
    <property type="component" value="Unassembled WGS sequence"/>
</dbReference>
<dbReference type="EMBL" id="CAJJDM010000028">
    <property type="protein sequence ID" value="CAD8059518.1"/>
    <property type="molecule type" value="Genomic_DNA"/>
</dbReference>
<protein>
    <recommendedName>
        <fullName evidence="3">START domain-containing protein</fullName>
    </recommendedName>
</protein>
<gene>
    <name evidence="1" type="ORF">PPRIM_AZ9-3.1.T0290030</name>
</gene>
<sequence>MQKIDNFHQQLQQTVQITQINEKLENLKIIFSELISSILNDNEKLNIYNDINLILTTMLEQKNSSVEEKVEIKNLMNIMMNNLEVQEFMFRIADEETNQIQEVRSLSINYKASRIGREFITQKAEQIQQKPIENQILTLNVDICQDQQIQFYDNNNNYTQQSKEEQSLIQSPPSKIYFEIAQDELSELINRSKYEFDQTKIDQAYQYAKLAQDKFISDINYQQHAEYVDQIIVQYNYLIDNVKELDSDGWIFDGLSNGISVKYKFPENTSTASMLMETKIPVNAIRVLALVNEMDLNYLWVPFCKRTYVNKVLNRACKVCTSEMYFPLIPDRECVFVGEGYDRLSVNGTITLLSRSVDSDKEFLEKNGIFIPEKSKFVRMYIKYYIFEITPIDKDSCSIRACTNVNPKISMVPNSVLAYIGRKFAHILIQKIVNFAKTFEKSPFYPVYQDHIEFYNWLEDKLKNHLQY</sequence>
<organism evidence="1 2">
    <name type="scientific">Paramecium primaurelia</name>
    <dbReference type="NCBI Taxonomy" id="5886"/>
    <lineage>
        <taxon>Eukaryota</taxon>
        <taxon>Sar</taxon>
        <taxon>Alveolata</taxon>
        <taxon>Ciliophora</taxon>
        <taxon>Intramacronucleata</taxon>
        <taxon>Oligohymenophorea</taxon>
        <taxon>Peniculida</taxon>
        <taxon>Parameciidae</taxon>
        <taxon>Paramecium</taxon>
    </lineage>
</organism>
<proteinExistence type="predicted"/>
<accession>A0A8S1KWA4</accession>
<dbReference type="AlphaFoldDB" id="A0A8S1KWA4"/>
<keyword evidence="2" id="KW-1185">Reference proteome</keyword>
<evidence type="ECO:0000313" key="1">
    <source>
        <dbReference type="EMBL" id="CAD8059518.1"/>
    </source>
</evidence>